<name>A0A8S5NQ70_9CAUD</name>
<proteinExistence type="predicted"/>
<accession>A0A8S5NQ70</accession>
<reference evidence="1" key="1">
    <citation type="journal article" date="2021" name="Proc. Natl. Acad. Sci. U.S.A.">
        <title>A Catalog of Tens of Thousands of Viruses from Human Metagenomes Reveals Hidden Associations with Chronic Diseases.</title>
        <authorList>
            <person name="Tisza M.J."/>
            <person name="Buck C.B."/>
        </authorList>
    </citation>
    <scope>NUCLEOTIDE SEQUENCE</scope>
    <source>
        <strain evidence="1">Ct5op20</strain>
    </source>
</reference>
<organism evidence="1">
    <name type="scientific">Siphoviridae sp. ct5op20</name>
    <dbReference type="NCBI Taxonomy" id="2826295"/>
    <lineage>
        <taxon>Viruses</taxon>
        <taxon>Duplodnaviria</taxon>
        <taxon>Heunggongvirae</taxon>
        <taxon>Uroviricota</taxon>
        <taxon>Caudoviricetes</taxon>
    </lineage>
</organism>
<protein>
    <submittedName>
        <fullName evidence="1">Uncharacterized protein</fullName>
    </submittedName>
</protein>
<evidence type="ECO:0000313" key="1">
    <source>
        <dbReference type="EMBL" id="DAD96886.1"/>
    </source>
</evidence>
<sequence>MADSSILLKQFDGSNYSQYFPQNLPLDIANQFVNSEGKNSNDIFNYLRKYC</sequence>
<dbReference type="EMBL" id="BK015225">
    <property type="protein sequence ID" value="DAD96886.1"/>
    <property type="molecule type" value="Genomic_DNA"/>
</dbReference>